<dbReference type="Pfam" id="PF08221">
    <property type="entry name" value="HTH_9"/>
    <property type="match status" value="1"/>
</dbReference>
<evidence type="ECO:0000256" key="2">
    <source>
        <dbReference type="ARBA" id="ARBA00022478"/>
    </source>
</evidence>
<evidence type="ECO:0000256" key="1">
    <source>
        <dbReference type="ARBA" id="ARBA00004123"/>
    </source>
</evidence>
<dbReference type="InterPro" id="IPR013197">
    <property type="entry name" value="RNA_pol_III_RPC82-rel_HTH"/>
</dbReference>
<dbReference type="EMBL" id="CCYA01000265">
    <property type="protein sequence ID" value="CEH17784.1"/>
    <property type="molecule type" value="Genomic_DNA"/>
</dbReference>
<organism evidence="11 12">
    <name type="scientific">Ceraceosorus bombacis</name>
    <dbReference type="NCBI Taxonomy" id="401625"/>
    <lineage>
        <taxon>Eukaryota</taxon>
        <taxon>Fungi</taxon>
        <taxon>Dikarya</taxon>
        <taxon>Basidiomycota</taxon>
        <taxon>Ustilaginomycotina</taxon>
        <taxon>Exobasidiomycetes</taxon>
        <taxon>Ceraceosorales</taxon>
        <taxon>Ceraceosoraceae</taxon>
        <taxon>Ceraceosorus</taxon>
    </lineage>
</organism>
<evidence type="ECO:0000313" key="11">
    <source>
        <dbReference type="EMBL" id="CEH17784.1"/>
    </source>
</evidence>
<comment type="function">
    <text evidence="5 6">DNA-dependent RNA polymerase catalyzes the transcription of DNA into RNA using the four ribonucleoside triphosphates as substrates. Specific core component of RNA polymerase III which synthesizes small RNAs, such as 5S rRNA and tRNAs.</text>
</comment>
<evidence type="ECO:0000259" key="9">
    <source>
        <dbReference type="Pfam" id="PF08221"/>
    </source>
</evidence>
<proteinExistence type="inferred from homology"/>
<keyword evidence="12" id="KW-1185">Reference proteome</keyword>
<comment type="subunit">
    <text evidence="6">Component of the RNA polymerase III (Pol III) complex consisting of 17 subunits.</text>
</comment>
<feature type="compositionally biased region" description="Low complexity" evidence="7">
    <location>
        <begin position="316"/>
        <end position="330"/>
    </location>
</feature>
<feature type="domain" description="DNA-directed RNA polymerase III subunit RPC3 winged-helix" evidence="10">
    <location>
        <begin position="531"/>
        <end position="607"/>
    </location>
</feature>
<dbReference type="PANTHER" id="PTHR12949:SF0">
    <property type="entry name" value="DNA-DIRECTED RNA POLYMERASE III SUBUNIT RPC3"/>
    <property type="match status" value="1"/>
</dbReference>
<evidence type="ECO:0000259" key="8">
    <source>
        <dbReference type="Pfam" id="PF05645"/>
    </source>
</evidence>
<dbReference type="PANTHER" id="PTHR12949">
    <property type="entry name" value="RNA POLYMERASE III DNA DIRECTED -RELATED"/>
    <property type="match status" value="1"/>
</dbReference>
<sequence length="695" mass="77064">MISSPMHSRDKIKLCEDIIRDHFGPTAHRVACTLLERGRLSLRELQRFLATTTTVATAGLTTADLLAHAGGSGGEGASTSAAGLAAAQTAAAQATLASISASSPLKSKRLIQQTLLVLIQHNVCWHVRLDREGFIFETDTDDLEKESNYEGTEYFEINPDAVLPRLRFGRYIETAQEEFGEEGGAVAREVLLNGKLKASDIIDRLSENGHDRRRADEISLVLRDMLYKAYLQPSVLSQQTNPRDKEIGWSQRERQAIKGAKLSTGTDREIVETVKNRMAREEQQAWEGDAMGAGGIFGGGSGRLGLLRRDAKRSKSGSSRKGASSSSSASSKKRKVDSGKSATSEKLLRGRGTDEGDAERENLEIDPDIFLRLHYPRFDVHLRDLIMCQAIRSKFNETCSEVFQLMIQIGEAKEERPSVGDHQSGIFSLSELSGQTASSIQLWKGLDKESLKESGPAAGGGGKASRYDLFAEYAAIFSQTDDLSHTSMESKFIQPAPGSTTTLSAGGSRVAQKFVVKYDNTAKRLKRALLKDVVQNQYGSMATRILSILLDKGKLEETHIHKLALITIGEVRDLCARMFAAGLLSLQEVPKSNDRSNVSRMVLLWFVDESKWRSWLLDHLHKTQSRLLQRRREEERRQAALLSKTQRSDVKMNVQEFLADYEREQLEKLNNTLALIVVAQLRIDENSFLLADLPG</sequence>
<keyword evidence="3 6" id="KW-0804">Transcription</keyword>
<feature type="region of interest" description="Disordered" evidence="7">
    <location>
        <begin position="310"/>
        <end position="360"/>
    </location>
</feature>
<evidence type="ECO:0000256" key="4">
    <source>
        <dbReference type="ARBA" id="ARBA00023242"/>
    </source>
</evidence>
<evidence type="ECO:0000313" key="12">
    <source>
        <dbReference type="Proteomes" id="UP000054845"/>
    </source>
</evidence>
<dbReference type="OrthoDB" id="272392at2759"/>
<dbReference type="Pfam" id="PF05645">
    <property type="entry name" value="RNA_pol_Rpc82"/>
    <property type="match status" value="1"/>
</dbReference>
<protein>
    <recommendedName>
        <fullName evidence="6">DNA-directed RNA polymerase III subunit RPC3</fullName>
        <shortName evidence="6">RNA polymerase III subunit C3</shortName>
    </recommendedName>
</protein>
<evidence type="ECO:0000256" key="6">
    <source>
        <dbReference type="RuleBase" id="RU367076"/>
    </source>
</evidence>
<dbReference type="GO" id="GO:0006351">
    <property type="term" value="P:DNA-templated transcription"/>
    <property type="evidence" value="ECO:0007669"/>
    <property type="project" value="InterPro"/>
</dbReference>
<dbReference type="InterPro" id="IPR039748">
    <property type="entry name" value="RPC3"/>
</dbReference>
<dbReference type="InterPro" id="IPR036388">
    <property type="entry name" value="WH-like_DNA-bd_sf"/>
</dbReference>
<dbReference type="AlphaFoldDB" id="A0A0P1BQ03"/>
<name>A0A0P1BQ03_9BASI</name>
<dbReference type="InterPro" id="IPR055207">
    <property type="entry name" value="POLR3C_WHD"/>
</dbReference>
<evidence type="ECO:0000256" key="7">
    <source>
        <dbReference type="SAM" id="MobiDB-lite"/>
    </source>
</evidence>
<keyword evidence="4 6" id="KW-0539">Nucleus</keyword>
<dbReference type="GO" id="GO:0003697">
    <property type="term" value="F:single-stranded DNA binding"/>
    <property type="evidence" value="ECO:0007669"/>
    <property type="project" value="UniProtKB-UniRule"/>
</dbReference>
<dbReference type="Proteomes" id="UP000054845">
    <property type="component" value="Unassembled WGS sequence"/>
</dbReference>
<feature type="domain" description="RNA polymerase III subunit RPC82-related helix-turn-helix" evidence="9">
    <location>
        <begin position="13"/>
        <end position="49"/>
    </location>
</feature>
<dbReference type="GO" id="GO:0005666">
    <property type="term" value="C:RNA polymerase III complex"/>
    <property type="evidence" value="ECO:0007669"/>
    <property type="project" value="UniProtKB-UniRule"/>
</dbReference>
<accession>A0A0P1BQ03</accession>
<evidence type="ECO:0000259" key="10">
    <source>
        <dbReference type="Pfam" id="PF22536"/>
    </source>
</evidence>
<comment type="similarity">
    <text evidence="6">Belongs to the RNA polymerase beta chain family.</text>
</comment>
<feature type="domain" description="RNA polymerase III Rpc82 C -terminal" evidence="8">
    <location>
        <begin position="323"/>
        <end position="453"/>
    </location>
</feature>
<reference evidence="12" key="1">
    <citation type="submission" date="2014-09" db="EMBL/GenBank/DDBJ databases">
        <authorList>
            <person name="Sharma Rahul"/>
            <person name="Thines Marco"/>
        </authorList>
    </citation>
    <scope>NUCLEOTIDE SEQUENCE [LARGE SCALE GENOMIC DNA]</scope>
</reference>
<evidence type="ECO:0000256" key="3">
    <source>
        <dbReference type="ARBA" id="ARBA00023163"/>
    </source>
</evidence>
<dbReference type="STRING" id="401625.A0A0P1BQ03"/>
<comment type="subcellular location">
    <subcellularLocation>
        <location evidence="1 6">Nucleus</location>
    </subcellularLocation>
</comment>
<evidence type="ECO:0000256" key="5">
    <source>
        <dbReference type="ARBA" id="ARBA00025127"/>
    </source>
</evidence>
<dbReference type="Pfam" id="PF22536">
    <property type="entry name" value="WHD_POLR3C"/>
    <property type="match status" value="1"/>
</dbReference>
<dbReference type="InterPro" id="IPR008806">
    <property type="entry name" value="RNA_pol_III_Rpc82_C"/>
</dbReference>
<feature type="compositionally biased region" description="Basic and acidic residues" evidence="7">
    <location>
        <begin position="346"/>
        <end position="360"/>
    </location>
</feature>
<dbReference type="Gene3D" id="1.10.10.10">
    <property type="entry name" value="Winged helix-like DNA-binding domain superfamily/Winged helix DNA-binding domain"/>
    <property type="match status" value="4"/>
</dbReference>
<keyword evidence="2 6" id="KW-0240">DNA-directed RNA polymerase</keyword>